<evidence type="ECO:0008006" key="10">
    <source>
        <dbReference type="Google" id="ProtNLM"/>
    </source>
</evidence>
<evidence type="ECO:0000256" key="4">
    <source>
        <dbReference type="ARBA" id="ARBA00022475"/>
    </source>
</evidence>
<feature type="transmembrane region" description="Helical" evidence="8">
    <location>
        <begin position="281"/>
        <end position="310"/>
    </location>
</feature>
<evidence type="ECO:0000256" key="6">
    <source>
        <dbReference type="ARBA" id="ARBA00022989"/>
    </source>
</evidence>
<evidence type="ECO:0000256" key="7">
    <source>
        <dbReference type="ARBA" id="ARBA00023136"/>
    </source>
</evidence>
<name>A0A645AY45_9ZZZZ</name>
<comment type="similarity">
    <text evidence="2">Belongs to the autoinducer-2 exporter (AI-2E) (TC 2.A.86) family.</text>
</comment>
<keyword evidence="6 8" id="KW-1133">Transmembrane helix</keyword>
<evidence type="ECO:0000256" key="3">
    <source>
        <dbReference type="ARBA" id="ARBA00022448"/>
    </source>
</evidence>
<evidence type="ECO:0000313" key="9">
    <source>
        <dbReference type="EMBL" id="MPM58087.1"/>
    </source>
</evidence>
<dbReference type="Pfam" id="PF01594">
    <property type="entry name" value="AI-2E_transport"/>
    <property type="match status" value="1"/>
</dbReference>
<dbReference type="AlphaFoldDB" id="A0A645AY45"/>
<feature type="transmembrane region" description="Helical" evidence="8">
    <location>
        <begin position="12"/>
        <end position="31"/>
    </location>
</feature>
<feature type="transmembrane region" description="Helical" evidence="8">
    <location>
        <begin position="330"/>
        <end position="363"/>
    </location>
</feature>
<dbReference type="InterPro" id="IPR002549">
    <property type="entry name" value="AI-2E-like"/>
</dbReference>
<feature type="transmembrane region" description="Helical" evidence="8">
    <location>
        <begin position="173"/>
        <end position="196"/>
    </location>
</feature>
<dbReference type="PANTHER" id="PTHR21716">
    <property type="entry name" value="TRANSMEMBRANE PROTEIN"/>
    <property type="match status" value="1"/>
</dbReference>
<evidence type="ECO:0000256" key="2">
    <source>
        <dbReference type="ARBA" id="ARBA00009773"/>
    </source>
</evidence>
<keyword evidence="4" id="KW-1003">Cell membrane</keyword>
<evidence type="ECO:0000256" key="1">
    <source>
        <dbReference type="ARBA" id="ARBA00004651"/>
    </source>
</evidence>
<feature type="transmembrane region" description="Helical" evidence="8">
    <location>
        <begin position="43"/>
        <end position="63"/>
    </location>
</feature>
<feature type="transmembrane region" description="Helical" evidence="8">
    <location>
        <begin position="84"/>
        <end position="110"/>
    </location>
</feature>
<keyword evidence="3" id="KW-0813">Transport</keyword>
<evidence type="ECO:0000256" key="8">
    <source>
        <dbReference type="SAM" id="Phobius"/>
    </source>
</evidence>
<dbReference type="GO" id="GO:0055085">
    <property type="term" value="P:transmembrane transport"/>
    <property type="evidence" value="ECO:0007669"/>
    <property type="project" value="TreeGrafter"/>
</dbReference>
<sequence>MKFHLKEETVELTKALTVAGIIIVIVCFLFSRFNEIFYWVGKFIGVAMPFIFGMAIAFLISPVQSYVENKLLKNSKMHFKAKRILGVIAALGFLFILVGGLLALLIPQLYASVTTLSSSMNVYISEAQKYLESLAINDSIYESIVTYLFASGEKIVTGTINGMQQYLPQILNYSFGFLTSLMNFFVGIFIAFYILMSKERFINQFKRALFAFVPKKVADYTVYLTNLTTTMLNSFVVGKFIDSLIIGVICFVGMTIFKMPYAVLISFIVGLTNMIPVFGPFIGAIPGVFILFMVDPIMAVWFALWILVLQQFDGNILGPYILGDSLGLPSLWIMFSIIVGGGFFGLVGMFLGVPLFSVVYIVVKTSVQKRLEEKKIQI</sequence>
<gene>
    <name evidence="9" type="ORF">SDC9_104916</name>
</gene>
<evidence type="ECO:0000256" key="5">
    <source>
        <dbReference type="ARBA" id="ARBA00022692"/>
    </source>
</evidence>
<dbReference type="EMBL" id="VSSQ01016590">
    <property type="protein sequence ID" value="MPM58087.1"/>
    <property type="molecule type" value="Genomic_DNA"/>
</dbReference>
<accession>A0A645AY45</accession>
<keyword evidence="5 8" id="KW-0812">Transmembrane</keyword>
<reference evidence="9" key="1">
    <citation type="submission" date="2019-08" db="EMBL/GenBank/DDBJ databases">
        <authorList>
            <person name="Kucharzyk K."/>
            <person name="Murdoch R.W."/>
            <person name="Higgins S."/>
            <person name="Loffler F."/>
        </authorList>
    </citation>
    <scope>NUCLEOTIDE SEQUENCE</scope>
</reference>
<organism evidence="9">
    <name type="scientific">bioreactor metagenome</name>
    <dbReference type="NCBI Taxonomy" id="1076179"/>
    <lineage>
        <taxon>unclassified sequences</taxon>
        <taxon>metagenomes</taxon>
        <taxon>ecological metagenomes</taxon>
    </lineage>
</organism>
<protein>
    <recommendedName>
        <fullName evidence="10">Transport protein YhhT</fullName>
    </recommendedName>
</protein>
<dbReference type="GO" id="GO:0005886">
    <property type="term" value="C:plasma membrane"/>
    <property type="evidence" value="ECO:0007669"/>
    <property type="project" value="UniProtKB-SubCell"/>
</dbReference>
<feature type="transmembrane region" description="Helical" evidence="8">
    <location>
        <begin position="244"/>
        <end position="269"/>
    </location>
</feature>
<comment type="caution">
    <text evidence="9">The sequence shown here is derived from an EMBL/GenBank/DDBJ whole genome shotgun (WGS) entry which is preliminary data.</text>
</comment>
<proteinExistence type="inferred from homology"/>
<comment type="subcellular location">
    <subcellularLocation>
        <location evidence="1">Cell membrane</location>
        <topology evidence="1">Multi-pass membrane protein</topology>
    </subcellularLocation>
</comment>
<keyword evidence="7 8" id="KW-0472">Membrane</keyword>
<dbReference type="PANTHER" id="PTHR21716:SF53">
    <property type="entry name" value="PERMEASE PERM-RELATED"/>
    <property type="match status" value="1"/>
</dbReference>